<dbReference type="eggNOG" id="COG0768">
    <property type="taxonomic scope" value="Bacteria"/>
</dbReference>
<dbReference type="AlphaFoldDB" id="A0A066TSB5"/>
<sequence length="489" mass="51322">MNTPLRKVGMAMLVMVVLLLANATYIQVVKADDYRTDSRNARVLYEEFARQRGKIVSQANGEVLASINPSNDKYKYIRTYADGPMYAPVTGYYSINYGAGGLERAEDDVLNGSDPRLFVRRLSDMVTGRDPSGGNVRLTIDPAVQKAAYDLMTQKGYTGAVVAMEPSTGRILAMVSTPSYDPNQLASHTSKAQTDAWNANNKDPKKPMLNRAISETYPPGSTMKLVTAAAALEDGKGPDTPIDPAANTKVPGSSKTLENYAGQPCPGTTFKDALAHSCNVPFAQFAGQLGADKIKKTAANFGIGQTDLTVPMKVAASTVGPLDSPDALFQSGIGQRDVRLTPLQDCLLAATVANGGMAMKPQLVQSVLAPDLSTIEDYSPTELTGTPALSSSNAAILKDMMVASEGFTKGGGKRPDIQIASKTGTAEHGTDSKNTAPHAWYTAFAPVDNPQIAVAVIVEDGGNRGLAATGGSVAAEIGRAAINAKLGGG</sequence>
<dbReference type="OrthoDB" id="9766847at2"/>
<name>A0A066TSB5_9PSEU</name>
<dbReference type="InterPro" id="IPR054120">
    <property type="entry name" value="PBPA_dimer"/>
</dbReference>
<dbReference type="Pfam" id="PF21922">
    <property type="entry name" value="PBP_dimer_2"/>
    <property type="match status" value="1"/>
</dbReference>
<dbReference type="InterPro" id="IPR050515">
    <property type="entry name" value="Beta-lactam/transpept"/>
</dbReference>
<evidence type="ECO:0000313" key="4">
    <source>
        <dbReference type="EMBL" id="KDN17720.1"/>
    </source>
</evidence>
<evidence type="ECO:0000259" key="2">
    <source>
        <dbReference type="Pfam" id="PF00905"/>
    </source>
</evidence>
<dbReference type="GO" id="GO:0005886">
    <property type="term" value="C:plasma membrane"/>
    <property type="evidence" value="ECO:0007669"/>
    <property type="project" value="TreeGrafter"/>
</dbReference>
<proteinExistence type="predicted"/>
<dbReference type="Proteomes" id="UP000027345">
    <property type="component" value="Unassembled WGS sequence"/>
</dbReference>
<dbReference type="Pfam" id="PF00905">
    <property type="entry name" value="Transpeptidase"/>
    <property type="match status" value="1"/>
</dbReference>
<dbReference type="RefSeq" id="WP_043787001.1">
    <property type="nucleotide sequence ID" value="NZ_JMQI01000068.1"/>
</dbReference>
<evidence type="ECO:0000256" key="1">
    <source>
        <dbReference type="SAM" id="MobiDB-lite"/>
    </source>
</evidence>
<comment type="caution">
    <text evidence="4">The sequence shown here is derived from an EMBL/GenBank/DDBJ whole genome shotgun (WGS) entry which is preliminary data.</text>
</comment>
<dbReference type="InterPro" id="IPR036138">
    <property type="entry name" value="PBP_dimer_sf"/>
</dbReference>
<feature type="region of interest" description="Disordered" evidence="1">
    <location>
        <begin position="183"/>
        <end position="207"/>
    </location>
</feature>
<dbReference type="SUPFAM" id="SSF56519">
    <property type="entry name" value="Penicillin binding protein dimerisation domain"/>
    <property type="match status" value="1"/>
</dbReference>
<feature type="domain" description="Penicillin binding protein A dimerisation" evidence="3">
    <location>
        <begin position="52"/>
        <end position="136"/>
    </location>
</feature>
<dbReference type="InterPro" id="IPR001460">
    <property type="entry name" value="PCN-bd_Tpept"/>
</dbReference>
<keyword evidence="5" id="KW-1185">Reference proteome</keyword>
<dbReference type="GO" id="GO:0071972">
    <property type="term" value="F:peptidoglycan L,D-transpeptidase activity"/>
    <property type="evidence" value="ECO:0007669"/>
    <property type="project" value="TreeGrafter"/>
</dbReference>
<feature type="domain" description="Penicillin-binding protein transpeptidase" evidence="2">
    <location>
        <begin position="159"/>
        <end position="481"/>
    </location>
</feature>
<feature type="compositionally biased region" description="Polar residues" evidence="1">
    <location>
        <begin position="183"/>
        <end position="201"/>
    </location>
</feature>
<dbReference type="PANTHER" id="PTHR30627:SF24">
    <property type="entry name" value="PENICILLIN-BINDING PROTEIN 4B"/>
    <property type="match status" value="1"/>
</dbReference>
<gene>
    <name evidence="4" type="ORF">DV20_33405</name>
</gene>
<evidence type="ECO:0000259" key="3">
    <source>
        <dbReference type="Pfam" id="PF21922"/>
    </source>
</evidence>
<dbReference type="PANTHER" id="PTHR30627">
    <property type="entry name" value="PEPTIDOGLYCAN D,D-TRANSPEPTIDASE"/>
    <property type="match status" value="1"/>
</dbReference>
<feature type="region of interest" description="Disordered" evidence="1">
    <location>
        <begin position="236"/>
        <end position="257"/>
    </location>
</feature>
<dbReference type="SUPFAM" id="SSF56601">
    <property type="entry name" value="beta-lactamase/transpeptidase-like"/>
    <property type="match status" value="1"/>
</dbReference>
<protein>
    <submittedName>
        <fullName evidence="4">Penicillin-binding protein</fullName>
    </submittedName>
</protein>
<reference evidence="4 5" key="1">
    <citation type="submission" date="2014-05" db="EMBL/GenBank/DDBJ databases">
        <title>Draft genome sequence of Amycolatopsis rifamycinica DSM 46095.</title>
        <authorList>
            <person name="Lal R."/>
            <person name="Saxena A."/>
            <person name="Kumari R."/>
            <person name="Mukherjee U."/>
            <person name="Singh P."/>
            <person name="Sangwan N."/>
            <person name="Mahato N.K."/>
        </authorList>
    </citation>
    <scope>NUCLEOTIDE SEQUENCE [LARGE SCALE GENOMIC DNA]</scope>
    <source>
        <strain evidence="4 5">DSM 46095</strain>
    </source>
</reference>
<dbReference type="STRING" id="287986.DV20_33405"/>
<dbReference type="InterPro" id="IPR012338">
    <property type="entry name" value="Beta-lactam/transpept-like"/>
</dbReference>
<accession>A0A066TSB5</accession>
<dbReference type="EMBL" id="JMQI01000068">
    <property type="protein sequence ID" value="KDN17720.1"/>
    <property type="molecule type" value="Genomic_DNA"/>
</dbReference>
<dbReference type="GO" id="GO:0071555">
    <property type="term" value="P:cell wall organization"/>
    <property type="evidence" value="ECO:0007669"/>
    <property type="project" value="TreeGrafter"/>
</dbReference>
<dbReference type="Gene3D" id="3.40.710.10">
    <property type="entry name" value="DD-peptidase/beta-lactamase superfamily"/>
    <property type="match status" value="1"/>
</dbReference>
<dbReference type="Gene3D" id="3.90.1310.10">
    <property type="entry name" value="Penicillin-binding protein 2a (Domain 2)"/>
    <property type="match status" value="1"/>
</dbReference>
<dbReference type="GO" id="GO:0008658">
    <property type="term" value="F:penicillin binding"/>
    <property type="evidence" value="ECO:0007669"/>
    <property type="project" value="InterPro"/>
</dbReference>
<evidence type="ECO:0000313" key="5">
    <source>
        <dbReference type="Proteomes" id="UP000027345"/>
    </source>
</evidence>
<organism evidence="4 5">
    <name type="scientific">Amycolatopsis rifamycinica</name>
    <dbReference type="NCBI Taxonomy" id="287986"/>
    <lineage>
        <taxon>Bacteria</taxon>
        <taxon>Bacillati</taxon>
        <taxon>Actinomycetota</taxon>
        <taxon>Actinomycetes</taxon>
        <taxon>Pseudonocardiales</taxon>
        <taxon>Pseudonocardiaceae</taxon>
        <taxon>Amycolatopsis</taxon>
    </lineage>
</organism>